<protein>
    <recommendedName>
        <fullName evidence="10">G2/mitotic-specific cyclin-B3</fullName>
    </recommendedName>
</protein>
<dbReference type="EMBL" id="JALLAZ020001559">
    <property type="protein sequence ID" value="KAL3773001.1"/>
    <property type="molecule type" value="Genomic_DNA"/>
</dbReference>
<keyword evidence="1" id="KW-0132">Cell division</keyword>
<sequence>MSTNGRYSMRLRTRGVANAGNDAPMAPAAAAAATAASRTALGNIANRERNEKEKDQKPKKRKPDGMTGKVRVGKSNAAKEPNPEPEKNHAASSRGNAGKNAEDVKVIPKKEAAHKKEGTTKQATTAKKDSKPVKGGVKRSSGDDNISKQQRGRSSKRARKSPDVATADESVVTRRITRSHSAPSRRKSSLSRGVIVDIIPAGNNRVVPQNFGLERSSFNGHNFTHGIAHYDASERTDPLLCKDYVTDMFQQLYHAETQSHPKPYMDRQADVNEKMRAILVDWLVEVHMKFRLVPETLYLCVNIIDRYCSVANISRTKLQLLGVTSLFLACKHEEIYPPEVRDCVYITDRAYDRQEVLDMEQTILRVLNWRISLPTAYPFLDRFLSLTKASPMTRQAATYYLERTLQEHDLLKYRPSMICASAVILALNNPDIPIHEEEYNRELPGLPKILMEYTGFDADQLWKCMSLVAGKISEPAICASKRHLTAVKKKYQHKKYLSVSTALEPPSIRDVHDNHFDASER</sequence>
<dbReference type="InterPro" id="IPR036915">
    <property type="entry name" value="Cyclin-like_sf"/>
</dbReference>
<dbReference type="InterPro" id="IPR046965">
    <property type="entry name" value="Cyclin_A/B-like"/>
</dbReference>
<evidence type="ECO:0000256" key="2">
    <source>
        <dbReference type="ARBA" id="ARBA00023127"/>
    </source>
</evidence>
<feature type="compositionally biased region" description="Basic residues" evidence="5">
    <location>
        <begin position="150"/>
        <end position="159"/>
    </location>
</feature>
<dbReference type="CDD" id="cd20537">
    <property type="entry name" value="CYCLIN_CCNO-like_rpt2"/>
    <property type="match status" value="1"/>
</dbReference>
<feature type="compositionally biased region" description="Basic and acidic residues" evidence="5">
    <location>
        <begin position="100"/>
        <end position="119"/>
    </location>
</feature>
<dbReference type="Gene3D" id="1.10.472.10">
    <property type="entry name" value="Cyclin-like"/>
    <property type="match status" value="2"/>
</dbReference>
<keyword evidence="3" id="KW-0131">Cell cycle</keyword>
<dbReference type="GO" id="GO:0051301">
    <property type="term" value="P:cell division"/>
    <property type="evidence" value="ECO:0007669"/>
    <property type="project" value="UniProtKB-KW"/>
</dbReference>
<evidence type="ECO:0000256" key="1">
    <source>
        <dbReference type="ARBA" id="ARBA00022618"/>
    </source>
</evidence>
<accession>A0ABD3NEY5</accession>
<dbReference type="InterPro" id="IPR048258">
    <property type="entry name" value="Cyclins_cyclin-box"/>
</dbReference>
<evidence type="ECO:0000313" key="9">
    <source>
        <dbReference type="Proteomes" id="UP001530315"/>
    </source>
</evidence>
<dbReference type="Pfam" id="PF00134">
    <property type="entry name" value="Cyclin_N"/>
    <property type="match status" value="1"/>
</dbReference>
<dbReference type="Pfam" id="PF02984">
    <property type="entry name" value="Cyclin_C"/>
    <property type="match status" value="1"/>
</dbReference>
<evidence type="ECO:0000256" key="4">
    <source>
        <dbReference type="RuleBase" id="RU000383"/>
    </source>
</evidence>
<dbReference type="InterPro" id="IPR039361">
    <property type="entry name" value="Cyclin"/>
</dbReference>
<feature type="compositionally biased region" description="Basic and acidic residues" evidence="5">
    <location>
        <begin position="46"/>
        <end position="56"/>
    </location>
</feature>
<feature type="domain" description="Cyclin C-terminal" evidence="7">
    <location>
        <begin position="374"/>
        <end position="506"/>
    </location>
</feature>
<evidence type="ECO:0000259" key="6">
    <source>
        <dbReference type="SMART" id="SM00385"/>
    </source>
</evidence>
<gene>
    <name evidence="8" type="ORF">ACHAW5_001910</name>
</gene>
<organism evidence="8 9">
    <name type="scientific">Stephanodiscus triporus</name>
    <dbReference type="NCBI Taxonomy" id="2934178"/>
    <lineage>
        <taxon>Eukaryota</taxon>
        <taxon>Sar</taxon>
        <taxon>Stramenopiles</taxon>
        <taxon>Ochrophyta</taxon>
        <taxon>Bacillariophyta</taxon>
        <taxon>Coscinodiscophyceae</taxon>
        <taxon>Thalassiosirophycidae</taxon>
        <taxon>Stephanodiscales</taxon>
        <taxon>Stephanodiscaceae</taxon>
        <taxon>Stephanodiscus</taxon>
    </lineage>
</organism>
<evidence type="ECO:0008006" key="10">
    <source>
        <dbReference type="Google" id="ProtNLM"/>
    </source>
</evidence>
<keyword evidence="2 4" id="KW-0195">Cyclin</keyword>
<dbReference type="SUPFAM" id="SSF47954">
    <property type="entry name" value="Cyclin-like"/>
    <property type="match status" value="2"/>
</dbReference>
<dbReference type="InterPro" id="IPR006671">
    <property type="entry name" value="Cyclin_N"/>
</dbReference>
<evidence type="ECO:0000259" key="7">
    <source>
        <dbReference type="SMART" id="SM01332"/>
    </source>
</evidence>
<comment type="similarity">
    <text evidence="4">Belongs to the cyclin family.</text>
</comment>
<evidence type="ECO:0000256" key="5">
    <source>
        <dbReference type="SAM" id="MobiDB-lite"/>
    </source>
</evidence>
<dbReference type="Proteomes" id="UP001530315">
    <property type="component" value="Unassembled WGS sequence"/>
</dbReference>
<feature type="compositionally biased region" description="Basic residues" evidence="5">
    <location>
        <begin position="175"/>
        <end position="189"/>
    </location>
</feature>
<feature type="domain" description="Cyclin-like" evidence="6">
    <location>
        <begin position="378"/>
        <end position="470"/>
    </location>
</feature>
<dbReference type="CDD" id="cd20507">
    <property type="entry name" value="CYCLIN_CCNB1-like_rpt1"/>
    <property type="match status" value="1"/>
</dbReference>
<dbReference type="PANTHER" id="PTHR10177">
    <property type="entry name" value="CYCLINS"/>
    <property type="match status" value="1"/>
</dbReference>
<comment type="caution">
    <text evidence="8">The sequence shown here is derived from an EMBL/GenBank/DDBJ whole genome shotgun (WGS) entry which is preliminary data.</text>
</comment>
<dbReference type="AlphaFoldDB" id="A0ABD3NEY5"/>
<proteinExistence type="inferred from homology"/>
<reference evidence="8 9" key="1">
    <citation type="submission" date="2024-10" db="EMBL/GenBank/DDBJ databases">
        <title>Updated reference genomes for cyclostephanoid diatoms.</title>
        <authorList>
            <person name="Roberts W.R."/>
            <person name="Alverson A.J."/>
        </authorList>
    </citation>
    <scope>NUCLEOTIDE SEQUENCE [LARGE SCALE GENOMIC DNA]</scope>
    <source>
        <strain evidence="8 9">AJA276-08</strain>
    </source>
</reference>
<dbReference type="SMART" id="SM00385">
    <property type="entry name" value="CYCLIN"/>
    <property type="match status" value="2"/>
</dbReference>
<evidence type="ECO:0000313" key="8">
    <source>
        <dbReference type="EMBL" id="KAL3773001.1"/>
    </source>
</evidence>
<dbReference type="InterPro" id="IPR013763">
    <property type="entry name" value="Cyclin-like_dom"/>
</dbReference>
<dbReference type="PROSITE" id="PS00292">
    <property type="entry name" value="CYCLINS"/>
    <property type="match status" value="1"/>
</dbReference>
<evidence type="ECO:0000256" key="3">
    <source>
        <dbReference type="ARBA" id="ARBA00023306"/>
    </source>
</evidence>
<dbReference type="FunFam" id="1.10.472.10:FF:000001">
    <property type="entry name" value="G2/mitotic-specific cyclin"/>
    <property type="match status" value="1"/>
</dbReference>
<name>A0ABD3NEY5_9STRA</name>
<feature type="domain" description="Cyclin-like" evidence="6">
    <location>
        <begin position="281"/>
        <end position="365"/>
    </location>
</feature>
<feature type="region of interest" description="Disordered" evidence="5">
    <location>
        <begin position="18"/>
        <end position="189"/>
    </location>
</feature>
<feature type="compositionally biased region" description="Low complexity" evidence="5">
    <location>
        <begin position="18"/>
        <end position="40"/>
    </location>
</feature>
<dbReference type="PIRSF" id="PIRSF001771">
    <property type="entry name" value="Cyclin_A_B_D_E"/>
    <property type="match status" value="1"/>
</dbReference>
<keyword evidence="9" id="KW-1185">Reference proteome</keyword>
<dbReference type="SMART" id="SM01332">
    <property type="entry name" value="Cyclin_C"/>
    <property type="match status" value="1"/>
</dbReference>
<dbReference type="InterPro" id="IPR004367">
    <property type="entry name" value="Cyclin_C-dom"/>
</dbReference>